<organism evidence="2 3">
    <name type="scientific">Streptomyces dysideae</name>
    <dbReference type="NCBI Taxonomy" id="909626"/>
    <lineage>
        <taxon>Bacteria</taxon>
        <taxon>Bacillati</taxon>
        <taxon>Actinomycetota</taxon>
        <taxon>Actinomycetes</taxon>
        <taxon>Kitasatosporales</taxon>
        <taxon>Streptomycetaceae</taxon>
        <taxon>Streptomyces</taxon>
    </lineage>
</organism>
<evidence type="ECO:0000256" key="1">
    <source>
        <dbReference type="SAM" id="Coils"/>
    </source>
</evidence>
<dbReference type="Proteomes" id="UP000053260">
    <property type="component" value="Unassembled WGS sequence"/>
</dbReference>
<dbReference type="EMBL" id="LMXB01000087">
    <property type="protein sequence ID" value="KUO16488.1"/>
    <property type="molecule type" value="Genomic_DNA"/>
</dbReference>
<evidence type="ECO:0000313" key="2">
    <source>
        <dbReference type="EMBL" id="KUO16488.1"/>
    </source>
</evidence>
<reference evidence="2 3" key="1">
    <citation type="submission" date="2015-10" db="EMBL/GenBank/DDBJ databases">
        <title>Draft genome sequence of Streptomyces sp. RV15, isolated from a marine sponge.</title>
        <authorList>
            <person name="Ruckert C."/>
            <person name="Abdelmohsen U.R."/>
            <person name="Winkler A."/>
            <person name="Hentschel U."/>
            <person name="Kalinowski J."/>
            <person name="Kampfer P."/>
            <person name="Glaeser S."/>
        </authorList>
    </citation>
    <scope>NUCLEOTIDE SEQUENCE [LARGE SCALE GENOMIC DNA]</scope>
    <source>
        <strain evidence="2 3">RV15</strain>
    </source>
</reference>
<keyword evidence="1" id="KW-0175">Coiled coil</keyword>
<dbReference type="AlphaFoldDB" id="A0A101UTA6"/>
<dbReference type="STRING" id="909626.AQJ91_35725"/>
<evidence type="ECO:0008006" key="4">
    <source>
        <dbReference type="Google" id="ProtNLM"/>
    </source>
</evidence>
<proteinExistence type="predicted"/>
<feature type="coiled-coil region" evidence="1">
    <location>
        <begin position="31"/>
        <end position="58"/>
    </location>
</feature>
<name>A0A101UTA6_9ACTN</name>
<keyword evidence="3" id="KW-1185">Reference proteome</keyword>
<accession>A0A101UTA6</accession>
<protein>
    <recommendedName>
        <fullName evidence="4">Transposase</fullName>
    </recommendedName>
</protein>
<evidence type="ECO:0000313" key="3">
    <source>
        <dbReference type="Proteomes" id="UP000053260"/>
    </source>
</evidence>
<sequence>MSDQTIYVWRRQHLIDTGQLPGTNSSDLFELAAARKRIAELEAELAIHRRAAELLGEVTSPKGGSKPSV</sequence>
<comment type="caution">
    <text evidence="2">The sequence shown here is derived from an EMBL/GenBank/DDBJ whole genome shotgun (WGS) entry which is preliminary data.</text>
</comment>
<gene>
    <name evidence="2" type="ORF">AQJ91_35725</name>
</gene>